<dbReference type="RefSeq" id="WP_072764054.1">
    <property type="nucleotide sequence ID" value="NZ_FQYX01000008.1"/>
</dbReference>
<dbReference type="STRING" id="558155.SAMN04487911_10884"/>
<evidence type="ECO:0000313" key="2">
    <source>
        <dbReference type="Proteomes" id="UP000184231"/>
    </source>
</evidence>
<organism evidence="1 2">
    <name type="scientific">Arenibacter nanhaiticus</name>
    <dbReference type="NCBI Taxonomy" id="558155"/>
    <lineage>
        <taxon>Bacteria</taxon>
        <taxon>Pseudomonadati</taxon>
        <taxon>Bacteroidota</taxon>
        <taxon>Flavobacteriia</taxon>
        <taxon>Flavobacteriales</taxon>
        <taxon>Flavobacteriaceae</taxon>
        <taxon>Arenibacter</taxon>
    </lineage>
</organism>
<dbReference type="Proteomes" id="UP000184231">
    <property type="component" value="Unassembled WGS sequence"/>
</dbReference>
<evidence type="ECO:0000313" key="1">
    <source>
        <dbReference type="EMBL" id="SHI95521.1"/>
    </source>
</evidence>
<dbReference type="AlphaFoldDB" id="A0A1M6FCV8"/>
<gene>
    <name evidence="1" type="ORF">SAMN04487911_10884</name>
</gene>
<sequence>MKILPTFTEQNQGICTILIRKDGVDELEYLEEIWNDPEYLLKFFTKRRNDLSKGIYSKYTVHEAVLKTINDANTLFDQLYEIAEKGFTDPTDNLSQMFQPLHERDKNLLQPYEQCKAYGIKIKDGWLRLYAIRLDYNTFIITGGGIKLVRTMQEDKLLDQELQKLKNTQQYLIEQGILDVDDIEQHS</sequence>
<keyword evidence="2" id="KW-1185">Reference proteome</keyword>
<reference evidence="1 2" key="1">
    <citation type="submission" date="2016-11" db="EMBL/GenBank/DDBJ databases">
        <authorList>
            <person name="Jaros S."/>
            <person name="Januszkiewicz K."/>
            <person name="Wedrychowicz H."/>
        </authorList>
    </citation>
    <scope>NUCLEOTIDE SEQUENCE [LARGE SCALE GENOMIC DNA]</scope>
    <source>
        <strain evidence="1 2">CGMCC 1.8863</strain>
    </source>
</reference>
<dbReference type="EMBL" id="FQYX01000008">
    <property type="protein sequence ID" value="SHI95521.1"/>
    <property type="molecule type" value="Genomic_DNA"/>
</dbReference>
<proteinExistence type="predicted"/>
<accession>A0A1M6FCV8</accession>
<dbReference type="OrthoDB" id="1067077at2"/>
<name>A0A1M6FCV8_9FLAO</name>
<protein>
    <submittedName>
        <fullName evidence="1">Uncharacterized protein</fullName>
    </submittedName>
</protein>